<feature type="transmembrane region" description="Helical" evidence="7">
    <location>
        <begin position="452"/>
        <end position="471"/>
    </location>
</feature>
<dbReference type="Pfam" id="PF13440">
    <property type="entry name" value="Polysacc_synt_3"/>
    <property type="match status" value="1"/>
</dbReference>
<comment type="similarity">
    <text evidence="2">Belongs to the polysaccharide synthase family.</text>
</comment>
<feature type="transmembrane region" description="Helical" evidence="7">
    <location>
        <begin position="158"/>
        <end position="179"/>
    </location>
</feature>
<feature type="transmembrane region" description="Helical" evidence="7">
    <location>
        <begin position="90"/>
        <end position="114"/>
    </location>
</feature>
<evidence type="ECO:0000313" key="8">
    <source>
        <dbReference type="EMBL" id="MBM4629815.1"/>
    </source>
</evidence>
<keyword evidence="5 7" id="KW-1133">Transmembrane helix</keyword>
<evidence type="ECO:0000256" key="7">
    <source>
        <dbReference type="SAM" id="Phobius"/>
    </source>
</evidence>
<feature type="transmembrane region" description="Helical" evidence="7">
    <location>
        <begin position="21"/>
        <end position="43"/>
    </location>
</feature>
<evidence type="ECO:0000256" key="4">
    <source>
        <dbReference type="ARBA" id="ARBA00022692"/>
    </source>
</evidence>
<dbReference type="EMBL" id="LWIC01000003">
    <property type="protein sequence ID" value="ORM28476.1"/>
    <property type="molecule type" value="Genomic_DNA"/>
</dbReference>
<dbReference type="CDD" id="cd13127">
    <property type="entry name" value="MATE_tuaB_like"/>
    <property type="match status" value="1"/>
</dbReference>
<name>A0AAE5ITV0_RHOHA</name>
<evidence type="ECO:0000313" key="10">
    <source>
        <dbReference type="Proteomes" id="UP000193518"/>
    </source>
</evidence>
<proteinExistence type="inferred from homology"/>
<comment type="subcellular location">
    <subcellularLocation>
        <location evidence="1">Cell membrane</location>
        <topology evidence="1">Multi-pass membrane protein</topology>
    </subcellularLocation>
</comment>
<reference evidence="9 10" key="1">
    <citation type="journal article" date="2016" name="Genome Biol. Evol.">
        <title>Pangenome and Phylogenomic Analysis of the Pathogenic Actinobacterium Rhodococcus equi.</title>
        <authorList>
            <person name="Anastasi E."/>
            <person name="MacArthur I."/>
            <person name="Scortti M."/>
            <person name="Alvarez S."/>
            <person name="Giguere S."/>
            <person name="Vazquez-Boland J.A."/>
        </authorList>
    </citation>
    <scope>NUCLEOTIDE SEQUENCE [LARGE SCALE GENOMIC DNA]</scope>
    <source>
        <strain evidence="9 10">PAM1271</strain>
    </source>
</reference>
<evidence type="ECO:0000256" key="1">
    <source>
        <dbReference type="ARBA" id="ARBA00004651"/>
    </source>
</evidence>
<protein>
    <submittedName>
        <fullName evidence="8">Oligosaccharide flippase family protein</fullName>
    </submittedName>
</protein>
<keyword evidence="6 7" id="KW-0472">Membrane</keyword>
<feature type="transmembrane region" description="Helical" evidence="7">
    <location>
        <begin position="292"/>
        <end position="313"/>
    </location>
</feature>
<gene>
    <name evidence="9" type="ORF">A5N68_10260</name>
    <name evidence="8" type="ORF">GS453_24450</name>
</gene>
<dbReference type="Proteomes" id="UP000738270">
    <property type="component" value="Unassembled WGS sequence"/>
</dbReference>
<evidence type="ECO:0000256" key="6">
    <source>
        <dbReference type="ARBA" id="ARBA00023136"/>
    </source>
</evidence>
<feature type="transmembrane region" description="Helical" evidence="7">
    <location>
        <begin position="366"/>
        <end position="384"/>
    </location>
</feature>
<dbReference type="PANTHER" id="PTHR30250:SF10">
    <property type="entry name" value="LIPOPOLYSACCHARIDE BIOSYNTHESIS PROTEIN WZXC"/>
    <property type="match status" value="1"/>
</dbReference>
<dbReference type="Proteomes" id="UP000193518">
    <property type="component" value="Unassembled WGS sequence"/>
</dbReference>
<evidence type="ECO:0000256" key="5">
    <source>
        <dbReference type="ARBA" id="ARBA00022989"/>
    </source>
</evidence>
<accession>A0AAE5ITV0</accession>
<evidence type="ECO:0000256" key="3">
    <source>
        <dbReference type="ARBA" id="ARBA00022475"/>
    </source>
</evidence>
<keyword evidence="4 7" id="KW-0812">Transmembrane</keyword>
<feature type="transmembrane region" description="Helical" evidence="7">
    <location>
        <begin position="420"/>
        <end position="440"/>
    </location>
</feature>
<keyword evidence="3" id="KW-1003">Cell membrane</keyword>
<dbReference type="AlphaFoldDB" id="A0AAE5ITV0"/>
<reference evidence="8" key="2">
    <citation type="submission" date="2019-11" db="EMBL/GenBank/DDBJ databases">
        <title>Spread of Macrolides and rifampicin resistant Rhodococcus equi in clinical isolates in the USA.</title>
        <authorList>
            <person name="Alvarez-Narvaez S."/>
            <person name="Huber L."/>
            <person name="Cohen N.D."/>
            <person name="Slovis N."/>
            <person name="Greiter M."/>
            <person name="Giguere S."/>
            <person name="Hart K."/>
        </authorList>
    </citation>
    <scope>NUCLEOTIDE SEQUENCE</scope>
    <source>
        <strain evidence="8">Lh_38</strain>
    </source>
</reference>
<dbReference type="EMBL" id="WUXD01000074">
    <property type="protein sequence ID" value="MBM4629815.1"/>
    <property type="molecule type" value="Genomic_DNA"/>
</dbReference>
<evidence type="ECO:0000313" key="9">
    <source>
        <dbReference type="EMBL" id="ORM28476.1"/>
    </source>
</evidence>
<feature type="transmembrane region" description="Helical" evidence="7">
    <location>
        <begin position="120"/>
        <end position="137"/>
    </location>
</feature>
<comment type="caution">
    <text evidence="9">The sequence shown here is derived from an EMBL/GenBank/DDBJ whole genome shotgun (WGS) entry which is preliminary data.</text>
</comment>
<organism evidence="9 10">
    <name type="scientific">Rhodococcus hoagii</name>
    <name type="common">Corynebacterium equii</name>
    <dbReference type="NCBI Taxonomy" id="43767"/>
    <lineage>
        <taxon>Bacteria</taxon>
        <taxon>Bacillati</taxon>
        <taxon>Actinomycetota</taxon>
        <taxon>Actinomycetes</taxon>
        <taxon>Mycobacteriales</taxon>
        <taxon>Nocardiaceae</taxon>
        <taxon>Prescottella</taxon>
    </lineage>
</organism>
<feature type="transmembrane region" description="Helical" evidence="7">
    <location>
        <begin position="390"/>
        <end position="408"/>
    </location>
</feature>
<sequence length="491" mass="52239">MAESLVESKSRLGSVAARGAAVTLVGQVAKFVIQFGGILILARLLTPEAFGLVAMVTAIVGVGEVLRDFGLSSAAIQAKSLTQGQRSNLFWINTSIGGLLAVGFAASAPLIAGLYNDDRLVAVTRVLAITFLMNGLTTQFRAHLSREMRFGQLAVADVLAQSAGLGVGIALASNGFGYWSIVWQQIVQSGLTLVLTAAFSRWVPSLPARGESMRGLMSFGWNLMATQLLQYLSKNIDSVLVGSRYGATDLGYYNRATQIVNGPLNQINVPATTVALPILSRLQDDKPRYDRFILRGQTTLMSVVVAGFLFLASQADAFVEVLLGNNWLASTEIFRLIAIGAAFQGASYATYWVFLSKGLTRSMLRYAVVARTLSISLLVGGAFIGVTAVAGAFALGVALTWPLGIFWISRISDAPARKMFISGLRTLGLYGASALVAYWMGRYVGFGGLGQIAAGGLAMVAVLVAAAALFPTYRQDVRDIRGVVELVRSKV</sequence>
<dbReference type="InterPro" id="IPR050833">
    <property type="entry name" value="Poly_Biosynth_Transport"/>
</dbReference>
<dbReference type="RefSeq" id="WP_022597920.1">
    <property type="nucleotide sequence ID" value="NZ_AP025268.1"/>
</dbReference>
<evidence type="ECO:0000256" key="2">
    <source>
        <dbReference type="ARBA" id="ARBA00007430"/>
    </source>
</evidence>
<dbReference type="GO" id="GO:0005886">
    <property type="term" value="C:plasma membrane"/>
    <property type="evidence" value="ECO:0007669"/>
    <property type="project" value="UniProtKB-SubCell"/>
</dbReference>
<feature type="transmembrane region" description="Helical" evidence="7">
    <location>
        <begin position="333"/>
        <end position="354"/>
    </location>
</feature>
<dbReference type="PANTHER" id="PTHR30250">
    <property type="entry name" value="PST FAMILY PREDICTED COLANIC ACID TRANSPORTER"/>
    <property type="match status" value="1"/>
</dbReference>
<feature type="transmembrane region" description="Helical" evidence="7">
    <location>
        <begin position="49"/>
        <end position="69"/>
    </location>
</feature>